<evidence type="ECO:0000313" key="8">
    <source>
        <dbReference type="Proteomes" id="UP000245474"/>
    </source>
</evidence>
<evidence type="ECO:0000259" key="6">
    <source>
        <dbReference type="PROSITE" id="PS51656"/>
    </source>
</evidence>
<feature type="region of interest" description="Disordered" evidence="5">
    <location>
        <begin position="34"/>
        <end position="57"/>
    </location>
</feature>
<dbReference type="OrthoDB" id="9789936at2"/>
<evidence type="ECO:0000256" key="5">
    <source>
        <dbReference type="SAM" id="MobiDB-lite"/>
    </source>
</evidence>
<evidence type="ECO:0000256" key="3">
    <source>
        <dbReference type="ARBA" id="ARBA00023004"/>
    </source>
</evidence>
<protein>
    <recommendedName>
        <fullName evidence="6">4Fe-4S domain-containing protein</fullName>
    </recommendedName>
</protein>
<name>A0A2U2MY79_9GAMM</name>
<dbReference type="GO" id="GO:0046872">
    <property type="term" value="F:metal ion binding"/>
    <property type="evidence" value="ECO:0007669"/>
    <property type="project" value="UniProtKB-KW"/>
</dbReference>
<gene>
    <name evidence="7" type="ORF">DEM34_13965</name>
</gene>
<sequence length="132" mass="14056">MRTPQLPENAPFDEEQRAWLNGYIAALLTGVEDGAPAAEAPAQNGEAAAEPADEPWHDPTLTLEQRMALAEGRPLADRLMAATANEDCGACGYDCRRYAEALADGTETDTTLCAPGGNDTRRQLKALLKGEA</sequence>
<dbReference type="Proteomes" id="UP000245474">
    <property type="component" value="Unassembled WGS sequence"/>
</dbReference>
<feature type="compositionally biased region" description="Low complexity" evidence="5">
    <location>
        <begin position="35"/>
        <end position="50"/>
    </location>
</feature>
<comment type="caution">
    <text evidence="7">The sequence shown here is derived from an EMBL/GenBank/DDBJ whole genome shotgun (WGS) entry which is preliminary data.</text>
</comment>
<reference evidence="7 8" key="1">
    <citation type="submission" date="2018-05" db="EMBL/GenBank/DDBJ databases">
        <title>Spiribacter halobius sp. nov., a moderately halophilic bacterium isolated from marine solar saltern.</title>
        <authorList>
            <person name="Zheng W.-S."/>
            <person name="Lu D.-C."/>
            <person name="Du Z.-J."/>
        </authorList>
    </citation>
    <scope>NUCLEOTIDE SEQUENCE [LARGE SCALE GENOMIC DNA]</scope>
    <source>
        <strain evidence="7 8">E85</strain>
    </source>
</reference>
<evidence type="ECO:0000256" key="2">
    <source>
        <dbReference type="ARBA" id="ARBA00022723"/>
    </source>
</evidence>
<accession>A0A2U2MY79</accession>
<keyword evidence="4" id="KW-0411">Iron-sulfur</keyword>
<feature type="domain" description="4Fe-4S" evidence="6">
    <location>
        <begin position="71"/>
        <end position="130"/>
    </location>
</feature>
<evidence type="ECO:0000313" key="7">
    <source>
        <dbReference type="EMBL" id="PWG61965.1"/>
    </source>
</evidence>
<keyword evidence="1" id="KW-0004">4Fe-4S</keyword>
<evidence type="ECO:0000256" key="1">
    <source>
        <dbReference type="ARBA" id="ARBA00022485"/>
    </source>
</evidence>
<evidence type="ECO:0000256" key="4">
    <source>
        <dbReference type="ARBA" id="ARBA00023014"/>
    </source>
</evidence>
<dbReference type="AlphaFoldDB" id="A0A2U2MY79"/>
<dbReference type="InterPro" id="IPR007202">
    <property type="entry name" value="4Fe-4S_dom"/>
</dbReference>
<dbReference type="Gene3D" id="1.10.15.40">
    <property type="entry name" value="Electron transport complex subunit B, putative Fe-S cluster"/>
    <property type="match status" value="1"/>
</dbReference>
<keyword evidence="8" id="KW-1185">Reference proteome</keyword>
<dbReference type="PROSITE" id="PS51656">
    <property type="entry name" value="4FE4S"/>
    <property type="match status" value="1"/>
</dbReference>
<keyword evidence="2" id="KW-0479">Metal-binding</keyword>
<dbReference type="EMBL" id="QFFI01000024">
    <property type="protein sequence ID" value="PWG61965.1"/>
    <property type="molecule type" value="Genomic_DNA"/>
</dbReference>
<organism evidence="7 8">
    <name type="scientific">Sediminicurvatus halobius</name>
    <dbReference type="NCBI Taxonomy" id="2182432"/>
    <lineage>
        <taxon>Bacteria</taxon>
        <taxon>Pseudomonadati</taxon>
        <taxon>Pseudomonadota</taxon>
        <taxon>Gammaproteobacteria</taxon>
        <taxon>Chromatiales</taxon>
        <taxon>Ectothiorhodospiraceae</taxon>
        <taxon>Sediminicurvatus</taxon>
    </lineage>
</organism>
<proteinExistence type="predicted"/>
<keyword evidence="3" id="KW-0408">Iron</keyword>
<dbReference type="Pfam" id="PF04060">
    <property type="entry name" value="FeS"/>
    <property type="match status" value="1"/>
</dbReference>
<dbReference type="RefSeq" id="WP_109679443.1">
    <property type="nucleotide sequence ID" value="NZ_CP086615.1"/>
</dbReference>
<dbReference type="GO" id="GO:0051539">
    <property type="term" value="F:4 iron, 4 sulfur cluster binding"/>
    <property type="evidence" value="ECO:0007669"/>
    <property type="project" value="UniProtKB-KW"/>
</dbReference>